<evidence type="ECO:0000313" key="2">
    <source>
        <dbReference type="EMBL" id="CEI67026.1"/>
    </source>
</evidence>
<name>A0A2L2TSY7_9HYPO</name>
<sequence length="281" mass="31219">MTYGSKLMFVETRPRTGRVARLPRHNRAVTRAPGCSPMSNHKRQNVAFGSCPCQKLLSSVAEMSMLLIQPKTAWIDPEAIRQCPTGFGFRYRTWSRKHNTTQQRREMESLNRYFCDQGVPLVHRFTIPASFLAYQKPNTLALPFLGAPTEPMSYPMDERPGQHRSLGTYDSTLPRLFAKLLVLPCLRVNSLCLGCASAFPPLYAQPKGYLLQRASSLPSGSEEESTAAASPLHGYLSPRYLVEPGAPLQWQPGSPGRPPQRPASTGVKVPLRCKPQPPSSI</sequence>
<dbReference type="AlphaFoldDB" id="A0A2L2TSY7"/>
<feature type="region of interest" description="Disordered" evidence="1">
    <location>
        <begin position="246"/>
        <end position="281"/>
    </location>
</feature>
<dbReference type="EMBL" id="LN649229">
    <property type="protein sequence ID" value="CEI67026.1"/>
    <property type="molecule type" value="Genomic_DNA"/>
</dbReference>
<reference evidence="3" key="1">
    <citation type="submission" date="2014-10" db="EMBL/GenBank/DDBJ databases">
        <authorList>
            <person name="King R."/>
        </authorList>
    </citation>
    <scope>NUCLEOTIDE SEQUENCE [LARGE SCALE GENOMIC DNA]</scope>
    <source>
        <strain evidence="3">A3/5</strain>
    </source>
</reference>
<dbReference type="Proteomes" id="UP000245910">
    <property type="component" value="Chromosome I"/>
</dbReference>
<proteinExistence type="predicted"/>
<accession>A0A2L2TSY7</accession>
<keyword evidence="3" id="KW-1185">Reference proteome</keyword>
<organism evidence="2 3">
    <name type="scientific">Fusarium venenatum</name>
    <dbReference type="NCBI Taxonomy" id="56646"/>
    <lineage>
        <taxon>Eukaryota</taxon>
        <taxon>Fungi</taxon>
        <taxon>Dikarya</taxon>
        <taxon>Ascomycota</taxon>
        <taxon>Pezizomycotina</taxon>
        <taxon>Sordariomycetes</taxon>
        <taxon>Hypocreomycetidae</taxon>
        <taxon>Hypocreales</taxon>
        <taxon>Nectriaceae</taxon>
        <taxon>Fusarium</taxon>
    </lineage>
</organism>
<protein>
    <submittedName>
        <fullName evidence="2">Uncharacterized protein</fullName>
    </submittedName>
</protein>
<evidence type="ECO:0000256" key="1">
    <source>
        <dbReference type="SAM" id="MobiDB-lite"/>
    </source>
</evidence>
<evidence type="ECO:0000313" key="3">
    <source>
        <dbReference type="Proteomes" id="UP000245910"/>
    </source>
</evidence>